<dbReference type="Gene3D" id="3.30.160.170">
    <property type="entry name" value="FlaG-like"/>
    <property type="match status" value="1"/>
</dbReference>
<evidence type="ECO:0000256" key="1">
    <source>
        <dbReference type="SAM" id="MobiDB-lite"/>
    </source>
</evidence>
<protein>
    <submittedName>
        <fullName evidence="2">Flagellar biosynthesis protein FlaG</fullName>
    </submittedName>
</protein>
<dbReference type="PANTHER" id="PTHR37166">
    <property type="entry name" value="PROTEIN FLAG"/>
    <property type="match status" value="1"/>
</dbReference>
<accession>A0ABW9U328</accession>
<name>A0ABW9U328_9BACL</name>
<dbReference type="RefSeq" id="WP_157318526.1">
    <property type="nucleotide sequence ID" value="NZ_WSEM01000007.1"/>
</dbReference>
<feature type="compositionally biased region" description="Polar residues" evidence="1">
    <location>
        <begin position="13"/>
        <end position="24"/>
    </location>
</feature>
<proteinExistence type="predicted"/>
<keyword evidence="3" id="KW-1185">Reference proteome</keyword>
<sequence length="124" mass="13698">MDFSVNGKDYAGSMTSPSTESGFARNQNNIATTENKIDQPVGEKGEIKSVGEEQLNKIINKAIKAAQGVNTQLEISVHKETNDLIVKVINKDTGDVIREIPSEKMIEMIQKFMEMSGVLIDQRV</sequence>
<organism evidence="2 3">
    <name type="scientific">Paenibacillus anseongense</name>
    <dbReference type="NCBI Taxonomy" id="2682845"/>
    <lineage>
        <taxon>Bacteria</taxon>
        <taxon>Bacillati</taxon>
        <taxon>Bacillota</taxon>
        <taxon>Bacilli</taxon>
        <taxon>Bacillales</taxon>
        <taxon>Paenibacillaceae</taxon>
        <taxon>Paenibacillus</taxon>
    </lineage>
</organism>
<keyword evidence="2" id="KW-0966">Cell projection</keyword>
<dbReference type="Pfam" id="PF03646">
    <property type="entry name" value="FlaG"/>
    <property type="match status" value="1"/>
</dbReference>
<dbReference type="SUPFAM" id="SSF160214">
    <property type="entry name" value="FlaG-like"/>
    <property type="match status" value="1"/>
</dbReference>
<evidence type="ECO:0000313" key="3">
    <source>
        <dbReference type="Proteomes" id="UP000467637"/>
    </source>
</evidence>
<evidence type="ECO:0000313" key="2">
    <source>
        <dbReference type="EMBL" id="MVQ34479.1"/>
    </source>
</evidence>
<comment type="caution">
    <text evidence="2">The sequence shown here is derived from an EMBL/GenBank/DDBJ whole genome shotgun (WGS) entry which is preliminary data.</text>
</comment>
<gene>
    <name evidence="2" type="ORF">GON05_07415</name>
</gene>
<dbReference type="EMBL" id="WSEM01000007">
    <property type="protein sequence ID" value="MVQ34479.1"/>
    <property type="molecule type" value="Genomic_DNA"/>
</dbReference>
<feature type="region of interest" description="Disordered" evidence="1">
    <location>
        <begin position="1"/>
        <end position="24"/>
    </location>
</feature>
<keyword evidence="2" id="KW-0969">Cilium</keyword>
<dbReference type="InterPro" id="IPR005186">
    <property type="entry name" value="FlaG"/>
</dbReference>
<dbReference type="PANTHER" id="PTHR37166:SF1">
    <property type="entry name" value="PROTEIN FLAG"/>
    <property type="match status" value="1"/>
</dbReference>
<dbReference type="Proteomes" id="UP000467637">
    <property type="component" value="Unassembled WGS sequence"/>
</dbReference>
<reference evidence="2 3" key="1">
    <citation type="submission" date="2019-12" db="EMBL/GenBank/DDBJ databases">
        <authorList>
            <person name="Huq M.A."/>
        </authorList>
    </citation>
    <scope>NUCLEOTIDE SEQUENCE [LARGE SCALE GENOMIC DNA]</scope>
    <source>
        <strain evidence="2 3">MAH-34</strain>
    </source>
</reference>
<dbReference type="InterPro" id="IPR035924">
    <property type="entry name" value="FlaG-like_sf"/>
</dbReference>
<keyword evidence="2" id="KW-0282">Flagellum</keyword>